<dbReference type="PROSITE" id="PS51257">
    <property type="entry name" value="PROKAR_LIPOPROTEIN"/>
    <property type="match status" value="1"/>
</dbReference>
<keyword evidence="4" id="KW-1185">Reference proteome</keyword>
<dbReference type="RefSeq" id="WP_115389878.1">
    <property type="nucleotide sequence ID" value="NZ_JADZHC010000066.1"/>
</dbReference>
<keyword evidence="1" id="KW-0732">Signal</keyword>
<gene>
    <name evidence="3" type="ORF">NCTC10738_02707</name>
</gene>
<evidence type="ECO:0000313" key="4">
    <source>
        <dbReference type="Proteomes" id="UP000254069"/>
    </source>
</evidence>
<feature type="domain" description="DUF4136" evidence="2">
    <location>
        <begin position="22"/>
        <end position="173"/>
    </location>
</feature>
<dbReference type="InterPro" id="IPR025411">
    <property type="entry name" value="DUF4136"/>
</dbReference>
<name>A0A380AF55_9GAMM</name>
<evidence type="ECO:0000259" key="2">
    <source>
        <dbReference type="Pfam" id="PF13590"/>
    </source>
</evidence>
<organism evidence="3 4">
    <name type="scientific">Shewanella algae</name>
    <dbReference type="NCBI Taxonomy" id="38313"/>
    <lineage>
        <taxon>Bacteria</taxon>
        <taxon>Pseudomonadati</taxon>
        <taxon>Pseudomonadota</taxon>
        <taxon>Gammaproteobacteria</taxon>
        <taxon>Alteromonadales</taxon>
        <taxon>Shewanellaceae</taxon>
        <taxon>Shewanella</taxon>
    </lineage>
</organism>
<sequence length="175" mass="18856">MKFRTLLLLLPLLLTACAQQPKQDYDPGYSFAKLQKFTPLPISSSDDPLSAERINQAIVDTLKSKQFIEVTESADFKVSFAFRTTDKPKDSGLSIGLGSGTWGSGGGIGVGTSVGVPLGTDAKLQTIQIDIIEASSNRLIWRGSDQFSFSDGGEGKAQATRETVMRILSQFPPQP</sequence>
<reference evidence="3 4" key="1">
    <citation type="submission" date="2018-06" db="EMBL/GenBank/DDBJ databases">
        <authorList>
            <consortium name="Pathogen Informatics"/>
            <person name="Doyle S."/>
        </authorList>
    </citation>
    <scope>NUCLEOTIDE SEQUENCE [LARGE SCALE GENOMIC DNA]</scope>
    <source>
        <strain evidence="3 4">NCTC10738</strain>
    </source>
</reference>
<feature type="chain" id="PRO_5016722651" description="DUF4136 domain-containing protein" evidence="1">
    <location>
        <begin position="19"/>
        <end position="175"/>
    </location>
</feature>
<dbReference type="Proteomes" id="UP000254069">
    <property type="component" value="Unassembled WGS sequence"/>
</dbReference>
<feature type="signal peptide" evidence="1">
    <location>
        <begin position="1"/>
        <end position="18"/>
    </location>
</feature>
<dbReference type="EMBL" id="UGYO01000001">
    <property type="protein sequence ID" value="SUI79203.1"/>
    <property type="molecule type" value="Genomic_DNA"/>
</dbReference>
<accession>A0A380AF55</accession>
<evidence type="ECO:0000313" key="3">
    <source>
        <dbReference type="EMBL" id="SUI79203.1"/>
    </source>
</evidence>
<dbReference type="Pfam" id="PF13590">
    <property type="entry name" value="DUF4136"/>
    <property type="match status" value="1"/>
</dbReference>
<protein>
    <recommendedName>
        <fullName evidence="2">DUF4136 domain-containing protein</fullName>
    </recommendedName>
</protein>
<evidence type="ECO:0000256" key="1">
    <source>
        <dbReference type="SAM" id="SignalP"/>
    </source>
</evidence>
<proteinExistence type="predicted"/>
<dbReference type="AlphaFoldDB" id="A0A380AF55"/>
<dbReference type="Gene3D" id="3.30.160.670">
    <property type="match status" value="1"/>
</dbReference>